<evidence type="ECO:0000256" key="2">
    <source>
        <dbReference type="ARBA" id="ARBA00006679"/>
    </source>
</evidence>
<feature type="transmembrane region" description="Helical" evidence="7">
    <location>
        <begin position="54"/>
        <end position="75"/>
    </location>
</feature>
<comment type="similarity">
    <text evidence="2">Belongs to the DoxX family.</text>
</comment>
<dbReference type="InterPro" id="IPR032808">
    <property type="entry name" value="DoxX"/>
</dbReference>
<evidence type="ECO:0000313" key="9">
    <source>
        <dbReference type="Proteomes" id="UP000460416"/>
    </source>
</evidence>
<keyword evidence="9" id="KW-1185">Reference proteome</keyword>
<dbReference type="PANTHER" id="PTHR33452">
    <property type="entry name" value="OXIDOREDUCTASE CATD-RELATED"/>
    <property type="match status" value="1"/>
</dbReference>
<dbReference type="GO" id="GO:0005886">
    <property type="term" value="C:plasma membrane"/>
    <property type="evidence" value="ECO:0007669"/>
    <property type="project" value="UniProtKB-SubCell"/>
</dbReference>
<dbReference type="AlphaFoldDB" id="A0A7K1LPN7"/>
<dbReference type="Proteomes" id="UP000460416">
    <property type="component" value="Unassembled WGS sequence"/>
</dbReference>
<dbReference type="Pfam" id="PF07681">
    <property type="entry name" value="DoxX"/>
    <property type="match status" value="1"/>
</dbReference>
<dbReference type="RefSeq" id="WP_156276234.1">
    <property type="nucleotide sequence ID" value="NZ_BAABGI010000003.1"/>
</dbReference>
<protein>
    <submittedName>
        <fullName evidence="8">DoxX family protein</fullName>
    </submittedName>
</protein>
<name>A0A7K1LPN7_9FLAO</name>
<reference evidence="8 9" key="1">
    <citation type="submission" date="2019-07" db="EMBL/GenBank/DDBJ databases">
        <title>Gramella aestuarii sp. nov., isolated from a tidal flat, and emended description of Gramella echinicola.</title>
        <authorList>
            <person name="Liu L."/>
        </authorList>
    </citation>
    <scope>NUCLEOTIDE SEQUENCE [LARGE SCALE GENOMIC DNA]</scope>
    <source>
        <strain evidence="8 9">BS12</strain>
    </source>
</reference>
<evidence type="ECO:0000256" key="3">
    <source>
        <dbReference type="ARBA" id="ARBA00022475"/>
    </source>
</evidence>
<keyword evidence="4 7" id="KW-0812">Transmembrane</keyword>
<organism evidence="8 9">
    <name type="scientific">Christiangramia aestuarii</name>
    <dbReference type="NCBI Taxonomy" id="1028746"/>
    <lineage>
        <taxon>Bacteria</taxon>
        <taxon>Pseudomonadati</taxon>
        <taxon>Bacteroidota</taxon>
        <taxon>Flavobacteriia</taxon>
        <taxon>Flavobacteriales</taxon>
        <taxon>Flavobacteriaceae</taxon>
        <taxon>Christiangramia</taxon>
    </lineage>
</organism>
<evidence type="ECO:0000313" key="8">
    <source>
        <dbReference type="EMBL" id="MUP42765.1"/>
    </source>
</evidence>
<feature type="transmembrane region" description="Helical" evidence="7">
    <location>
        <begin position="12"/>
        <end position="34"/>
    </location>
</feature>
<dbReference type="OrthoDB" id="9813193at2"/>
<feature type="transmembrane region" description="Helical" evidence="7">
    <location>
        <begin position="112"/>
        <end position="130"/>
    </location>
</feature>
<keyword evidence="6 7" id="KW-0472">Membrane</keyword>
<gene>
    <name evidence="8" type="ORF">FLP08_09275</name>
</gene>
<comment type="subcellular location">
    <subcellularLocation>
        <location evidence="1">Cell membrane</location>
        <topology evidence="1">Multi-pass membrane protein</topology>
    </subcellularLocation>
</comment>
<keyword evidence="5 7" id="KW-1133">Transmembrane helix</keyword>
<evidence type="ECO:0000256" key="5">
    <source>
        <dbReference type="ARBA" id="ARBA00022989"/>
    </source>
</evidence>
<evidence type="ECO:0000256" key="7">
    <source>
        <dbReference type="SAM" id="Phobius"/>
    </source>
</evidence>
<sequence length="138" mass="15385">MSTAYKTNINLANMDFALLIFRIGIGVLMFSHGFPKFLNFFTAEEIKFADPVGLGEQITFALAVFAEFVCAIFVILGFLTRFAAIPVILTMAVAVFIVHIEDPFSKQELPLLYLVCFTVIAMTGPGKYSLDYLLQNKK</sequence>
<dbReference type="InterPro" id="IPR051907">
    <property type="entry name" value="DoxX-like_oxidoreductase"/>
</dbReference>
<evidence type="ECO:0000256" key="6">
    <source>
        <dbReference type="ARBA" id="ARBA00023136"/>
    </source>
</evidence>
<evidence type="ECO:0000256" key="4">
    <source>
        <dbReference type="ARBA" id="ARBA00022692"/>
    </source>
</evidence>
<dbReference type="PANTHER" id="PTHR33452:SF1">
    <property type="entry name" value="INNER MEMBRANE PROTEIN YPHA-RELATED"/>
    <property type="match status" value="1"/>
</dbReference>
<evidence type="ECO:0000256" key="1">
    <source>
        <dbReference type="ARBA" id="ARBA00004651"/>
    </source>
</evidence>
<feature type="transmembrane region" description="Helical" evidence="7">
    <location>
        <begin position="82"/>
        <end position="100"/>
    </location>
</feature>
<proteinExistence type="inferred from homology"/>
<keyword evidence="3" id="KW-1003">Cell membrane</keyword>
<accession>A0A7K1LPN7</accession>
<comment type="caution">
    <text evidence="8">The sequence shown here is derived from an EMBL/GenBank/DDBJ whole genome shotgun (WGS) entry which is preliminary data.</text>
</comment>
<dbReference type="EMBL" id="VJVW01000003">
    <property type="protein sequence ID" value="MUP42765.1"/>
    <property type="molecule type" value="Genomic_DNA"/>
</dbReference>